<feature type="region of interest" description="Disordered" evidence="9">
    <location>
        <begin position="383"/>
        <end position="408"/>
    </location>
</feature>
<dbReference type="SMART" id="SM00931">
    <property type="entry name" value="NOSIC"/>
    <property type="match status" value="1"/>
</dbReference>
<evidence type="ECO:0000256" key="9">
    <source>
        <dbReference type="SAM" id="MobiDB-lite"/>
    </source>
</evidence>
<accession>A0A7S4BUR4</accession>
<keyword evidence="7" id="KW-0539">Nucleus</keyword>
<evidence type="ECO:0000256" key="4">
    <source>
        <dbReference type="ARBA" id="ARBA00022728"/>
    </source>
</evidence>
<keyword evidence="8" id="KW-0687">Ribonucleoprotein</keyword>
<evidence type="ECO:0000256" key="8">
    <source>
        <dbReference type="ARBA" id="ARBA00023274"/>
    </source>
</evidence>
<dbReference type="GO" id="GO:0046540">
    <property type="term" value="C:U4/U6 x U5 tri-snRNP complex"/>
    <property type="evidence" value="ECO:0007669"/>
    <property type="project" value="InterPro"/>
</dbReference>
<keyword evidence="4" id="KW-0747">Spliceosome</keyword>
<keyword evidence="3" id="KW-0507">mRNA processing</keyword>
<dbReference type="Pfam" id="PF09785">
    <property type="entry name" value="Prp31_C"/>
    <property type="match status" value="1"/>
</dbReference>
<dbReference type="InterPro" id="IPR012976">
    <property type="entry name" value="NOSIC"/>
</dbReference>
<dbReference type="AlphaFoldDB" id="A0A7S4BUR4"/>
<keyword evidence="5" id="KW-0694">RNA-binding</keyword>
<dbReference type="PANTHER" id="PTHR13904">
    <property type="entry name" value="PRE-MRNA SPLICING FACTOR PRP31"/>
    <property type="match status" value="1"/>
</dbReference>
<dbReference type="GO" id="GO:0000244">
    <property type="term" value="P:spliceosomal tri-snRNP complex assembly"/>
    <property type="evidence" value="ECO:0007669"/>
    <property type="project" value="InterPro"/>
</dbReference>
<dbReference type="GO" id="GO:0071011">
    <property type="term" value="C:precatalytic spliceosome"/>
    <property type="evidence" value="ECO:0007669"/>
    <property type="project" value="TreeGrafter"/>
</dbReference>
<dbReference type="Gene3D" id="1.10.287.4070">
    <property type="match status" value="1"/>
</dbReference>
<name>A0A7S4BUR4_CHRCT</name>
<dbReference type="InterPro" id="IPR002687">
    <property type="entry name" value="Nop_dom"/>
</dbReference>
<dbReference type="InterPro" id="IPR042239">
    <property type="entry name" value="Nop_C"/>
</dbReference>
<dbReference type="GO" id="GO:0005687">
    <property type="term" value="C:U4 snRNP"/>
    <property type="evidence" value="ECO:0007669"/>
    <property type="project" value="TreeGrafter"/>
</dbReference>
<organism evidence="11">
    <name type="scientific">Chrysotila carterae</name>
    <name type="common">Marine alga</name>
    <name type="synonym">Syracosphaera carterae</name>
    <dbReference type="NCBI Taxonomy" id="13221"/>
    <lineage>
        <taxon>Eukaryota</taxon>
        <taxon>Haptista</taxon>
        <taxon>Haptophyta</taxon>
        <taxon>Prymnesiophyceae</taxon>
        <taxon>Isochrysidales</taxon>
        <taxon>Isochrysidaceae</taxon>
        <taxon>Chrysotila</taxon>
    </lineage>
</organism>
<protein>
    <recommendedName>
        <fullName evidence="10">Nop domain-containing protein</fullName>
    </recommendedName>
</protein>
<evidence type="ECO:0000313" key="11">
    <source>
        <dbReference type="EMBL" id="CAE0777628.1"/>
    </source>
</evidence>
<dbReference type="GO" id="GO:0003723">
    <property type="term" value="F:RNA binding"/>
    <property type="evidence" value="ECO:0007669"/>
    <property type="project" value="UniProtKB-KW"/>
</dbReference>
<evidence type="ECO:0000256" key="6">
    <source>
        <dbReference type="ARBA" id="ARBA00023187"/>
    </source>
</evidence>
<keyword evidence="6" id="KW-0508">mRNA splicing</keyword>
<dbReference type="PANTHER" id="PTHR13904:SF0">
    <property type="entry name" value="U4_U6 SMALL NUCLEAR RIBONUCLEOPROTEIN PRP31"/>
    <property type="match status" value="1"/>
</dbReference>
<dbReference type="FunFam" id="1.10.287.4070:FF:000003">
    <property type="entry name" value="U4/U6 small nuclear ribonucleoprotein PRP31"/>
    <property type="match status" value="1"/>
</dbReference>
<gene>
    <name evidence="11" type="ORF">PCAR00345_LOCUS30267</name>
</gene>
<sequence>MADDDDVVGRRRDTTGLLSSERMSTLMEQIEECMAEALAGDGALNFEGDRADEDDNEVDNKVYNLIVQCNEMVIDIENEIESISKTIRDEYAKRFPELESLILNPLDYARVVLKLGNETDLTQVDLTGILPSATIMVVTVTASTTVGTQLPPPIMAKVTDACEQVLALSDNKQKIIAFVESRMNSVAPNVSAIVGTTIAAKLVGAAGGLHKLAELPSTVVQILGSRKKALGGLSTSTQVTHAGFIQGADIVQNTPPAFRSKVTRMVAGKCTLAARVDCYKDKSGGAVGQRFRDEIEQRATKLQEPPPPKDVRALPVPPESSGKRRGGRRLRKMKERFGMSHMRQLSNRVRFGQEEDTTSDGMLGVGMLTKAQQSGKVRVTAKEQKLAAERNKKQRTAGSSGGTNGLASSLAFTPVQGIELVNPTANKDAKEGTETYFSQTAAFFKSAF</sequence>
<feature type="domain" description="Nop" evidence="10">
    <location>
        <begin position="186"/>
        <end position="304"/>
    </location>
</feature>
<evidence type="ECO:0000256" key="2">
    <source>
        <dbReference type="ARBA" id="ARBA00005572"/>
    </source>
</evidence>
<evidence type="ECO:0000256" key="1">
    <source>
        <dbReference type="ARBA" id="ARBA00004123"/>
    </source>
</evidence>
<dbReference type="Gene3D" id="1.10.246.90">
    <property type="entry name" value="Nop domain"/>
    <property type="match status" value="1"/>
</dbReference>
<dbReference type="FunFam" id="1.10.246.90:FF:000002">
    <property type="entry name" value="U4/U6 small nuclear ribonucleoprotein Prp31"/>
    <property type="match status" value="1"/>
</dbReference>
<feature type="region of interest" description="Disordered" evidence="9">
    <location>
        <begin position="298"/>
        <end position="330"/>
    </location>
</feature>
<comment type="similarity">
    <text evidence="2">Belongs to the PRP31 family.</text>
</comment>
<dbReference type="InterPro" id="IPR027105">
    <property type="entry name" value="Prp31"/>
</dbReference>
<evidence type="ECO:0000256" key="7">
    <source>
        <dbReference type="ARBA" id="ARBA00023242"/>
    </source>
</evidence>
<dbReference type="InterPro" id="IPR019175">
    <property type="entry name" value="Prp31_C"/>
</dbReference>
<feature type="compositionally biased region" description="Basic and acidic residues" evidence="9">
    <location>
        <begin position="298"/>
        <end position="312"/>
    </location>
</feature>
<dbReference type="SUPFAM" id="SSF89124">
    <property type="entry name" value="Nop domain"/>
    <property type="match status" value="1"/>
</dbReference>
<dbReference type="PROSITE" id="PS51358">
    <property type="entry name" value="NOP"/>
    <property type="match status" value="1"/>
</dbReference>
<comment type="subcellular location">
    <subcellularLocation>
        <location evidence="1">Nucleus</location>
    </subcellularLocation>
</comment>
<dbReference type="Pfam" id="PF01798">
    <property type="entry name" value="Nop"/>
    <property type="match status" value="1"/>
</dbReference>
<reference evidence="11" key="1">
    <citation type="submission" date="2021-01" db="EMBL/GenBank/DDBJ databases">
        <authorList>
            <person name="Corre E."/>
            <person name="Pelletier E."/>
            <person name="Niang G."/>
            <person name="Scheremetjew M."/>
            <person name="Finn R."/>
            <person name="Kale V."/>
            <person name="Holt S."/>
            <person name="Cochrane G."/>
            <person name="Meng A."/>
            <person name="Brown T."/>
            <person name="Cohen L."/>
        </authorList>
    </citation>
    <scope>NUCLEOTIDE SEQUENCE</scope>
    <source>
        <strain evidence="11">CCMP645</strain>
    </source>
</reference>
<proteinExistence type="inferred from homology"/>
<evidence type="ECO:0000256" key="5">
    <source>
        <dbReference type="ARBA" id="ARBA00022884"/>
    </source>
</evidence>
<evidence type="ECO:0000256" key="3">
    <source>
        <dbReference type="ARBA" id="ARBA00022664"/>
    </source>
</evidence>
<dbReference type="EMBL" id="HBIZ01047187">
    <property type="protein sequence ID" value="CAE0777628.1"/>
    <property type="molecule type" value="Transcribed_RNA"/>
</dbReference>
<dbReference type="InterPro" id="IPR036070">
    <property type="entry name" value="Nop_dom_sf"/>
</dbReference>
<evidence type="ECO:0000259" key="10">
    <source>
        <dbReference type="PROSITE" id="PS51358"/>
    </source>
</evidence>